<evidence type="ECO:0000256" key="6">
    <source>
        <dbReference type="ARBA" id="ARBA00023157"/>
    </source>
</evidence>
<dbReference type="PANTHER" id="PTHR10196:SF93">
    <property type="entry name" value="L-RHAMNULOKINASE"/>
    <property type="match status" value="1"/>
</dbReference>
<keyword evidence="5" id="KW-0067">ATP-binding</keyword>
<keyword evidence="11" id="KW-1185">Reference proteome</keyword>
<evidence type="ECO:0000313" key="10">
    <source>
        <dbReference type="EMBL" id="MBE1458690.1"/>
    </source>
</evidence>
<evidence type="ECO:0000256" key="4">
    <source>
        <dbReference type="ARBA" id="ARBA00022777"/>
    </source>
</evidence>
<evidence type="ECO:0000259" key="9">
    <source>
        <dbReference type="Pfam" id="PF02782"/>
    </source>
</evidence>
<dbReference type="Proteomes" id="UP000598217">
    <property type="component" value="Unassembled WGS sequence"/>
</dbReference>
<dbReference type="Pfam" id="PF00370">
    <property type="entry name" value="FGGY_N"/>
    <property type="match status" value="1"/>
</dbReference>
<evidence type="ECO:0000259" key="8">
    <source>
        <dbReference type="Pfam" id="PF00370"/>
    </source>
</evidence>
<dbReference type="Gene3D" id="3.30.420.40">
    <property type="match status" value="2"/>
</dbReference>
<keyword evidence="4" id="KW-0418">Kinase</keyword>
<evidence type="ECO:0000256" key="2">
    <source>
        <dbReference type="ARBA" id="ARBA00022679"/>
    </source>
</evidence>
<reference evidence="10 11" key="1">
    <citation type="submission" date="2020-10" db="EMBL/GenBank/DDBJ databases">
        <title>Sequencing the genomes of 1000 actinobacteria strains.</title>
        <authorList>
            <person name="Klenk H.-P."/>
        </authorList>
    </citation>
    <scope>NUCLEOTIDE SEQUENCE [LARGE SCALE GENOMIC DNA]</scope>
    <source>
        <strain evidence="10 11">DSM 45157</strain>
    </source>
</reference>
<keyword evidence="6" id="KW-1015">Disulfide bond</keyword>
<dbReference type="InterPro" id="IPR018484">
    <property type="entry name" value="FGGY_N"/>
</dbReference>
<evidence type="ECO:0000256" key="1">
    <source>
        <dbReference type="ARBA" id="ARBA00009156"/>
    </source>
</evidence>
<keyword evidence="2 10" id="KW-0808">Transferase</keyword>
<sequence>MPEKRDAAVHAAIDLGASSGRVITGHLLDGVLRTEEVARFANTPVAVPRRGGDTLYWDVLSLYRGALEGLRAAAAPHGGLASVGIDSWAVDYGLLDADGALLGNPVHYRDARTTGVPEKVFEHLPADRMYAVNGLQVQQFNTVFQLAAAADDPRLAPLARGALLVPDLLGYWLTGERVWELTNASTTGLVDARTRDWAQECLEVLEGPFGVPVRGLLSRLVEPGAVVGRLEARESVGAAAGAPLVAVGSHDTASAVVAVPAATPNFAYVSSGTWSLVGVELDAPVRTEESRAANFTNELGVDGTVRYLRNVMGLWVLQESLRTWREQGRDVDLADLLERAARVPALACVVDVDDPRFLPPGDMPARIAAYAAETGQRPPEGEAELARCVIDSLALAYRRAVHQAAELSGKDVEAVHVVGGGSRNTLLCRLTAEATGLPVVAGPAEGTAVGNLLVQARAVGAVEGELSDLRRIVADSFETRTYRPEAASAPWERAQRFLWPE</sequence>
<dbReference type="CDD" id="cd07771">
    <property type="entry name" value="ASKHA_NBD_FGGY_RhaB-like"/>
    <property type="match status" value="1"/>
</dbReference>
<dbReference type="EMBL" id="JADBDY010000001">
    <property type="protein sequence ID" value="MBE1458690.1"/>
    <property type="molecule type" value="Genomic_DNA"/>
</dbReference>
<comment type="caution">
    <text evidence="10">The sequence shown here is derived from an EMBL/GenBank/DDBJ whole genome shotgun (WGS) entry which is preliminary data.</text>
</comment>
<accession>A0ABR9HI43</accession>
<gene>
    <name evidence="10" type="ORF">H4W79_002904</name>
</gene>
<keyword evidence="3" id="KW-0547">Nucleotide-binding</keyword>
<protein>
    <submittedName>
        <fullName evidence="10">Rhamnulokinase</fullName>
        <ecNumber evidence="10">2.7.1.5</ecNumber>
    </submittedName>
</protein>
<evidence type="ECO:0000313" key="11">
    <source>
        <dbReference type="Proteomes" id="UP000598217"/>
    </source>
</evidence>
<dbReference type="GO" id="GO:0008993">
    <property type="term" value="F:rhamnulokinase activity"/>
    <property type="evidence" value="ECO:0007669"/>
    <property type="project" value="UniProtKB-EC"/>
</dbReference>
<evidence type="ECO:0000256" key="5">
    <source>
        <dbReference type="ARBA" id="ARBA00022840"/>
    </source>
</evidence>
<organism evidence="10 11">
    <name type="scientific">Nocardiopsis terrae</name>
    <dbReference type="NCBI Taxonomy" id="372655"/>
    <lineage>
        <taxon>Bacteria</taxon>
        <taxon>Bacillati</taxon>
        <taxon>Actinomycetota</taxon>
        <taxon>Actinomycetes</taxon>
        <taxon>Streptosporangiales</taxon>
        <taxon>Nocardiopsidaceae</taxon>
        <taxon>Nocardiopsis</taxon>
    </lineage>
</organism>
<dbReference type="EC" id="2.7.1.5" evidence="10"/>
<dbReference type="InterPro" id="IPR043129">
    <property type="entry name" value="ATPase_NBD"/>
</dbReference>
<comment type="similarity">
    <text evidence="1">Belongs to the FGGY kinase family.</text>
</comment>
<feature type="domain" description="Carbohydrate kinase FGGY N-terminal" evidence="8">
    <location>
        <begin position="12"/>
        <end position="257"/>
    </location>
</feature>
<dbReference type="InterPro" id="IPR018485">
    <property type="entry name" value="FGGY_C"/>
</dbReference>
<evidence type="ECO:0000256" key="3">
    <source>
        <dbReference type="ARBA" id="ARBA00022741"/>
    </source>
</evidence>
<feature type="domain" description="Carbohydrate kinase FGGY C-terminal" evidence="9">
    <location>
        <begin position="267"/>
        <end position="458"/>
    </location>
</feature>
<evidence type="ECO:0000256" key="7">
    <source>
        <dbReference type="ARBA" id="ARBA00023308"/>
    </source>
</evidence>
<dbReference type="Pfam" id="PF02782">
    <property type="entry name" value="FGGY_C"/>
    <property type="match status" value="1"/>
</dbReference>
<name>A0ABR9HI43_9ACTN</name>
<keyword evidence="7" id="KW-0684">Rhamnose metabolism</keyword>
<dbReference type="PANTHER" id="PTHR10196">
    <property type="entry name" value="SUGAR KINASE"/>
    <property type="match status" value="1"/>
</dbReference>
<dbReference type="SUPFAM" id="SSF53067">
    <property type="entry name" value="Actin-like ATPase domain"/>
    <property type="match status" value="2"/>
</dbReference>
<proteinExistence type="inferred from homology"/>
<dbReference type="InterPro" id="IPR013449">
    <property type="entry name" value="Rhamnulokinase"/>
</dbReference>